<dbReference type="GO" id="GO:0005789">
    <property type="term" value="C:endoplasmic reticulum membrane"/>
    <property type="evidence" value="ECO:0007669"/>
    <property type="project" value="UniProtKB-SubCell"/>
</dbReference>
<dbReference type="EMBL" id="NCKV01004951">
    <property type="protein sequence ID" value="RWS24380.1"/>
    <property type="molecule type" value="Genomic_DNA"/>
</dbReference>
<evidence type="ECO:0000256" key="7">
    <source>
        <dbReference type="ARBA" id="ARBA00022676"/>
    </source>
</evidence>
<dbReference type="GO" id="GO:0016757">
    <property type="term" value="F:glycosyltransferase activity"/>
    <property type="evidence" value="ECO:0007669"/>
    <property type="project" value="UniProtKB-KW"/>
</dbReference>
<proteinExistence type="inferred from homology"/>
<reference evidence="20 21" key="1">
    <citation type="journal article" date="2018" name="Gigascience">
        <title>Genomes of trombidid mites reveal novel predicted allergens and laterally-transferred genes associated with secondary metabolism.</title>
        <authorList>
            <person name="Dong X."/>
            <person name="Chaisiri K."/>
            <person name="Xia D."/>
            <person name="Armstrong S.D."/>
            <person name="Fang Y."/>
            <person name="Donnelly M.J."/>
            <person name="Kadowaki T."/>
            <person name="McGarry J.W."/>
            <person name="Darby A.C."/>
            <person name="Makepeace B.L."/>
        </authorList>
    </citation>
    <scope>NUCLEOTIDE SEQUENCE [LARGE SCALE GENOMIC DNA]</scope>
    <source>
        <strain evidence="20">UoL-UT</strain>
    </source>
</reference>
<dbReference type="VEuPathDB" id="VectorBase:LDEU007660"/>
<dbReference type="InterPro" id="IPR000715">
    <property type="entry name" value="Glycosyl_transferase_4"/>
</dbReference>
<dbReference type="Pfam" id="PF00953">
    <property type="entry name" value="Glycos_transf_4"/>
    <property type="match status" value="1"/>
</dbReference>
<dbReference type="EC" id="2.7.8.15" evidence="5"/>
<evidence type="ECO:0000256" key="2">
    <source>
        <dbReference type="ARBA" id="ARBA00004477"/>
    </source>
</evidence>
<keyword evidence="11" id="KW-0256">Endoplasmic reticulum</keyword>
<evidence type="ECO:0000256" key="13">
    <source>
        <dbReference type="ARBA" id="ARBA00022989"/>
    </source>
</evidence>
<keyword evidence="10" id="KW-0479">Metal-binding</keyword>
<feature type="transmembrane region" description="Helical" evidence="19">
    <location>
        <begin position="113"/>
        <end position="138"/>
    </location>
</feature>
<gene>
    <name evidence="20" type="ORF">B4U80_05224</name>
</gene>
<comment type="pathway">
    <text evidence="3">Protein modification; protein glycosylation.</text>
</comment>
<evidence type="ECO:0000256" key="18">
    <source>
        <dbReference type="ARBA" id="ARBA00045078"/>
    </source>
</evidence>
<dbReference type="InterPro" id="IPR033895">
    <property type="entry name" value="GPT"/>
</dbReference>
<evidence type="ECO:0000256" key="6">
    <source>
        <dbReference type="ARBA" id="ARBA00017659"/>
    </source>
</evidence>
<dbReference type="UniPathway" id="UPA00378"/>
<comment type="subcellular location">
    <subcellularLocation>
        <location evidence="2">Endoplasmic reticulum membrane</location>
        <topology evidence="2">Multi-pass membrane protein</topology>
    </subcellularLocation>
</comment>
<feature type="transmembrane region" description="Helical" evidence="19">
    <location>
        <begin position="232"/>
        <end position="251"/>
    </location>
</feature>
<feature type="transmembrane region" description="Helical" evidence="19">
    <location>
        <begin position="150"/>
        <end position="172"/>
    </location>
</feature>
<feature type="transmembrane region" description="Helical" evidence="19">
    <location>
        <begin position="363"/>
        <end position="383"/>
    </location>
</feature>
<name>A0A443SA49_9ACAR</name>
<dbReference type="GO" id="GO:0003975">
    <property type="term" value="F:UDP-N-acetylglucosamine-dolichyl-phosphate N-acetylglucosaminephosphotransferase activity"/>
    <property type="evidence" value="ECO:0007669"/>
    <property type="project" value="UniProtKB-EC"/>
</dbReference>
<sequence>MKIIAEERSKFLSKIWGIDKGRPGNVKVYSNRFPEAMGVISGGIYIVAMFIFIPIPFLVLHRHPSLPYFAFDMIDKFPHEEFASMVAALLSICCMLLLGFVDDILDLRWKHKLLFPAAAALPILMVYFVTSNVTTILLPKQFGFSINLGILYYIYMFMLAIFCTNAINIYAGINGLEAGQSVVIATSIIIYNIIELGTGNWKVHIFSLHIMIPFLAVTCALLYYNWYPAEVFVGDTFCYFAGMTFAVVGILGHFSKTMILFFFPQVFNFLLSCPQLFKFVPCPRHRLPEYDTKSGLTRYSKFKYRSSEISYLGDLFIRILRSLGLAKEEKVALSSDTYDCSNLTLINATLVILGPMQQSTLTIVLLIFQIICSLFAFFIRYILVKYFY</sequence>
<evidence type="ECO:0000313" key="20">
    <source>
        <dbReference type="EMBL" id="RWS24380.1"/>
    </source>
</evidence>
<keyword evidence="12" id="KW-0460">Magnesium</keyword>
<dbReference type="STRING" id="299467.A0A443SA49"/>
<keyword evidence="7" id="KW-0328">Glycosyltransferase</keyword>
<keyword evidence="21" id="KW-1185">Reference proteome</keyword>
<dbReference type="CDD" id="cd06855">
    <property type="entry name" value="GT_GPT_euk"/>
    <property type="match status" value="1"/>
</dbReference>
<evidence type="ECO:0000256" key="1">
    <source>
        <dbReference type="ARBA" id="ARBA00001946"/>
    </source>
</evidence>
<evidence type="ECO:0000256" key="14">
    <source>
        <dbReference type="ARBA" id="ARBA00023136"/>
    </source>
</evidence>
<organism evidence="20 21">
    <name type="scientific">Leptotrombidium deliense</name>
    <dbReference type="NCBI Taxonomy" id="299467"/>
    <lineage>
        <taxon>Eukaryota</taxon>
        <taxon>Metazoa</taxon>
        <taxon>Ecdysozoa</taxon>
        <taxon>Arthropoda</taxon>
        <taxon>Chelicerata</taxon>
        <taxon>Arachnida</taxon>
        <taxon>Acari</taxon>
        <taxon>Acariformes</taxon>
        <taxon>Trombidiformes</taxon>
        <taxon>Prostigmata</taxon>
        <taxon>Anystina</taxon>
        <taxon>Parasitengona</taxon>
        <taxon>Trombiculoidea</taxon>
        <taxon>Trombiculidae</taxon>
        <taxon>Leptotrombidium</taxon>
    </lineage>
</organism>
<dbReference type="AlphaFoldDB" id="A0A443SA49"/>
<accession>A0A443SA49</accession>
<evidence type="ECO:0000256" key="4">
    <source>
        <dbReference type="ARBA" id="ARBA00009317"/>
    </source>
</evidence>
<evidence type="ECO:0000256" key="11">
    <source>
        <dbReference type="ARBA" id="ARBA00022824"/>
    </source>
</evidence>
<evidence type="ECO:0000256" key="12">
    <source>
        <dbReference type="ARBA" id="ARBA00022842"/>
    </source>
</evidence>
<keyword evidence="13 19" id="KW-1133">Transmembrane helix</keyword>
<comment type="caution">
    <text evidence="20">The sequence shown here is derived from an EMBL/GenBank/DDBJ whole genome shotgun (WGS) entry which is preliminary data.</text>
</comment>
<comment type="similarity">
    <text evidence="4">Belongs to the glycosyltransferase 4 family.</text>
</comment>
<evidence type="ECO:0000256" key="10">
    <source>
        <dbReference type="ARBA" id="ARBA00022723"/>
    </source>
</evidence>
<evidence type="ECO:0000313" key="21">
    <source>
        <dbReference type="Proteomes" id="UP000288716"/>
    </source>
</evidence>
<evidence type="ECO:0000256" key="9">
    <source>
        <dbReference type="ARBA" id="ARBA00022692"/>
    </source>
</evidence>
<evidence type="ECO:0000256" key="5">
    <source>
        <dbReference type="ARBA" id="ARBA00013225"/>
    </source>
</evidence>
<dbReference type="PANTHER" id="PTHR10571">
    <property type="entry name" value="UDP-N-ACETYLGLUCOSAMINE--DOLICHYL-PHOSPHATE N-ACETYLGLUCOSAMINEPHOSPHOTRANSFERASE"/>
    <property type="match status" value="1"/>
</dbReference>
<keyword evidence="9 19" id="KW-0812">Transmembrane</keyword>
<feature type="transmembrane region" description="Helical" evidence="19">
    <location>
        <begin position="178"/>
        <end position="194"/>
    </location>
</feature>
<evidence type="ECO:0000256" key="16">
    <source>
        <dbReference type="ARBA" id="ARBA00033238"/>
    </source>
</evidence>
<dbReference type="PANTHER" id="PTHR10571:SF0">
    <property type="entry name" value="UDP-N-ACETYLGLUCOSAMINE--DOLICHYL-PHOSPHATE N-ACETYLGLUCOSAMINEPHOSPHOTRANSFERASE"/>
    <property type="match status" value="1"/>
</dbReference>
<comment type="catalytic activity">
    <reaction evidence="18">
        <text>a di-trans,poly-cis-dolichyl phosphate + UDP-N-acetyl-alpha-D-glucosamine = an N-acetyl-alpha-D-glucosaminyl-diphospho-di-trans,poly-cis-dolichol + UMP</text>
        <dbReference type="Rhea" id="RHEA:13289"/>
        <dbReference type="Rhea" id="RHEA-COMP:19498"/>
        <dbReference type="Rhea" id="RHEA-COMP:19507"/>
        <dbReference type="ChEBI" id="CHEBI:57683"/>
        <dbReference type="ChEBI" id="CHEBI:57705"/>
        <dbReference type="ChEBI" id="CHEBI:57865"/>
        <dbReference type="ChEBI" id="CHEBI:58427"/>
        <dbReference type="EC" id="2.7.8.15"/>
    </reaction>
    <physiologicalReaction direction="left-to-right" evidence="18">
        <dbReference type="Rhea" id="RHEA:13290"/>
    </physiologicalReaction>
</comment>
<protein>
    <recommendedName>
        <fullName evidence="6">UDP-N-acetylglucosamine--dolichyl-phosphate N-acetylglucosaminephosphotransferase</fullName>
        <ecNumber evidence="5">2.7.8.15</ecNumber>
    </recommendedName>
    <alternativeName>
        <fullName evidence="15">GlcNAc-1-P transferase</fullName>
    </alternativeName>
    <alternativeName>
        <fullName evidence="16">N-acetylglucosamine-1-phosphate transferase</fullName>
    </alternativeName>
</protein>
<evidence type="ECO:0000256" key="15">
    <source>
        <dbReference type="ARBA" id="ARBA00029567"/>
    </source>
</evidence>
<evidence type="ECO:0000256" key="8">
    <source>
        <dbReference type="ARBA" id="ARBA00022679"/>
    </source>
</evidence>
<evidence type="ECO:0000256" key="19">
    <source>
        <dbReference type="SAM" id="Phobius"/>
    </source>
</evidence>
<evidence type="ECO:0000256" key="3">
    <source>
        <dbReference type="ARBA" id="ARBA00004922"/>
    </source>
</evidence>
<feature type="transmembrane region" description="Helical" evidence="19">
    <location>
        <begin position="82"/>
        <end position="101"/>
    </location>
</feature>
<dbReference type="Proteomes" id="UP000288716">
    <property type="component" value="Unassembled WGS sequence"/>
</dbReference>
<keyword evidence="8 20" id="KW-0808">Transferase</keyword>
<comment type="function">
    <text evidence="17">UDP-N-acetylglucosamine--dolichyl-phosphate N-acetylglucosaminephosphotransferase that operates in the biosynthetic pathway of dolichol-linked oligosaccharides, the glycan precursors employed in protein asparagine (N)-glycosylation. The assembly of dolichol-linked oligosaccharides begins on the cytosolic side of the endoplasmic reticulum membrane and finishes in its lumen. The sequential addition of sugars to dolichol pyrophosphate produces dolichol-linked oligosaccharides containing fourteen sugars, including two GlcNAcs, nine mannoses and three glucoses. Once assembled, the oligosaccharide is transferred from the lipid to nascent proteins by oligosaccharyltransferases. Catalyzes the initial step of dolichol-linked oligosaccharide biosynthesis, transfering GlcNAc-1-P from cytosolic UDP-GlcNAc onto the carrier lipid dolichyl phosphate (P-dolichol), yielding GlcNAc-P-P-dolichol embedded in the cytoplasmic leaflet of the endoplasmic reticulum membrane.</text>
</comment>
<dbReference type="GO" id="GO:0046872">
    <property type="term" value="F:metal ion binding"/>
    <property type="evidence" value="ECO:0007669"/>
    <property type="project" value="UniProtKB-KW"/>
</dbReference>
<dbReference type="OrthoDB" id="10262326at2759"/>
<dbReference type="GO" id="GO:0006488">
    <property type="term" value="P:dolichol-linked oligosaccharide biosynthetic process"/>
    <property type="evidence" value="ECO:0007669"/>
    <property type="project" value="InterPro"/>
</dbReference>
<evidence type="ECO:0000256" key="17">
    <source>
        <dbReference type="ARBA" id="ARBA00044717"/>
    </source>
</evidence>
<keyword evidence="14 19" id="KW-0472">Membrane</keyword>
<feature type="transmembrane region" description="Helical" evidence="19">
    <location>
        <begin position="36"/>
        <end position="61"/>
    </location>
</feature>
<comment type="cofactor">
    <cofactor evidence="1">
        <name>Mg(2+)</name>
        <dbReference type="ChEBI" id="CHEBI:18420"/>
    </cofactor>
</comment>
<feature type="transmembrane region" description="Helical" evidence="19">
    <location>
        <begin position="206"/>
        <end position="226"/>
    </location>
</feature>